<sequence>MRNMNFKHYLVTRFNLKNKKWDVTKNNESLLTDQWMEHRMELFENYCLPSVVSQTNNNFKWLLFFDISTSTIFQKRILDIAQENKFIKCFFIDGMENFQDAIKEFIAKDAKEIPYIITSRIDNDDCVSKFYIDEIQKQFNFQKYLAVDFVSGYTLSLNPVMLGKKEQIYNPFISLIEENNNPKTVWHNDHNQWKKEKSIINIENKRVWLSIIHDKNKVNEFYGFGNIFWDSLENEFIISDKINEEIKSKIIPQKKWLLLSLKNEWHVRFKLLSKKIKKIIGLYKLKKILNLK</sequence>
<dbReference type="AlphaFoldDB" id="A0A917DDP7"/>
<protein>
    <recommendedName>
        <fullName evidence="3">Rhamnosyl transferase</fullName>
    </recommendedName>
</protein>
<gene>
    <name evidence="1" type="ORF">GCM10011343_18400</name>
</gene>
<dbReference type="InterPro" id="IPR021466">
    <property type="entry name" value="Put_rhamnosyl_transferase"/>
</dbReference>
<reference evidence="1" key="1">
    <citation type="journal article" date="2014" name="Int. J. Syst. Evol. Microbiol.">
        <title>Complete genome sequence of Corynebacterium casei LMG S-19264T (=DSM 44701T), isolated from a smear-ripened cheese.</title>
        <authorList>
            <consortium name="US DOE Joint Genome Institute (JGI-PGF)"/>
            <person name="Walter F."/>
            <person name="Albersmeier A."/>
            <person name="Kalinowski J."/>
            <person name="Ruckert C."/>
        </authorList>
    </citation>
    <scope>NUCLEOTIDE SEQUENCE</scope>
    <source>
        <strain evidence="1">CGMCC 1.12506</strain>
    </source>
</reference>
<evidence type="ECO:0000313" key="2">
    <source>
        <dbReference type="Proteomes" id="UP000625735"/>
    </source>
</evidence>
<dbReference type="Proteomes" id="UP000625735">
    <property type="component" value="Unassembled WGS sequence"/>
</dbReference>
<dbReference type="Pfam" id="PF11316">
    <property type="entry name" value="Rhamno_transf"/>
    <property type="match status" value="1"/>
</dbReference>
<keyword evidence="2" id="KW-1185">Reference proteome</keyword>
<reference evidence="1" key="2">
    <citation type="submission" date="2020-09" db="EMBL/GenBank/DDBJ databases">
        <authorList>
            <person name="Sun Q."/>
            <person name="Zhou Y."/>
        </authorList>
    </citation>
    <scope>NUCLEOTIDE SEQUENCE</scope>
    <source>
        <strain evidence="1">CGMCC 1.12506</strain>
    </source>
</reference>
<proteinExistence type="predicted"/>
<dbReference type="EMBL" id="BMFG01000006">
    <property type="protein sequence ID" value="GGD28556.1"/>
    <property type="molecule type" value="Genomic_DNA"/>
</dbReference>
<accession>A0A917DDP7</accession>
<evidence type="ECO:0008006" key="3">
    <source>
        <dbReference type="Google" id="ProtNLM"/>
    </source>
</evidence>
<name>A0A917DDP7_9FLAO</name>
<organism evidence="1 2">
    <name type="scientific">Flavobacterium orientale</name>
    <dbReference type="NCBI Taxonomy" id="1756020"/>
    <lineage>
        <taxon>Bacteria</taxon>
        <taxon>Pseudomonadati</taxon>
        <taxon>Bacteroidota</taxon>
        <taxon>Flavobacteriia</taxon>
        <taxon>Flavobacteriales</taxon>
        <taxon>Flavobacteriaceae</taxon>
        <taxon>Flavobacterium</taxon>
    </lineage>
</organism>
<comment type="caution">
    <text evidence="1">The sequence shown here is derived from an EMBL/GenBank/DDBJ whole genome shotgun (WGS) entry which is preliminary data.</text>
</comment>
<evidence type="ECO:0000313" key="1">
    <source>
        <dbReference type="EMBL" id="GGD28556.1"/>
    </source>
</evidence>